<name>A0A8J8GP22_9EURY</name>
<protein>
    <submittedName>
        <fullName evidence="2">Cupin domain-containing protein</fullName>
    </submittedName>
</protein>
<dbReference type="InterPro" id="IPR014710">
    <property type="entry name" value="RmlC-like_jellyroll"/>
</dbReference>
<dbReference type="PANTHER" id="PTHR40112">
    <property type="entry name" value="H2HPP ISOMERASE"/>
    <property type="match status" value="1"/>
</dbReference>
<evidence type="ECO:0000313" key="4">
    <source>
        <dbReference type="Proteomes" id="UP000728647"/>
    </source>
</evidence>
<evidence type="ECO:0000313" key="3">
    <source>
        <dbReference type="EMBL" id="NUC70777.1"/>
    </source>
</evidence>
<dbReference type="RefSeq" id="WP_174678855.1">
    <property type="nucleotide sequence ID" value="NZ_JABUQZ010000001.1"/>
</dbReference>
<dbReference type="InterPro" id="IPR011051">
    <property type="entry name" value="RmlC_Cupin_sf"/>
</dbReference>
<sequence>MDVTDWDDPTRIDDLEGGGERRVLACTDELMLVHYSLSDGEEGEPHSHEEATQGSFVIEGSLELRGAYSETVEAGGSYVVPPGTEHGVRALEPCRVIDAFAPPLAEYLPD</sequence>
<evidence type="ECO:0000313" key="2">
    <source>
        <dbReference type="EMBL" id="NUB93316.1"/>
    </source>
</evidence>
<dbReference type="EMBL" id="JABUQZ010000001">
    <property type="protein sequence ID" value="NUC70777.1"/>
    <property type="molecule type" value="Genomic_DNA"/>
</dbReference>
<reference evidence="2 5" key="1">
    <citation type="submission" date="2020-06" db="EMBL/GenBank/DDBJ databases">
        <title>Haloterrigena sp. nov., an extremely halophilic archaeon isolated from a saline sediment.</title>
        <authorList>
            <person name="Liu B.-B."/>
        </authorList>
    </citation>
    <scope>NUCLEOTIDE SEQUENCE</scope>
    <source>
        <strain evidence="2">SYSU A121-1</strain>
        <strain evidence="3 5">SYSU A558-1</strain>
    </source>
</reference>
<feature type="domain" description="Cupin type-2" evidence="1">
    <location>
        <begin position="36"/>
        <end position="99"/>
    </location>
</feature>
<evidence type="ECO:0000259" key="1">
    <source>
        <dbReference type="Pfam" id="PF07883"/>
    </source>
</evidence>
<dbReference type="InterPro" id="IPR052535">
    <property type="entry name" value="Bacilysin_H2HPP_isomerase"/>
</dbReference>
<dbReference type="PANTHER" id="PTHR40112:SF1">
    <property type="entry name" value="H2HPP ISOMERASE"/>
    <property type="match status" value="1"/>
</dbReference>
<dbReference type="Proteomes" id="UP001016761">
    <property type="component" value="Unassembled WGS sequence"/>
</dbReference>
<organism evidence="2 4">
    <name type="scientific">Haloterrigena gelatinilytica</name>
    <dbReference type="NCBI Taxonomy" id="2741724"/>
    <lineage>
        <taxon>Archaea</taxon>
        <taxon>Methanobacteriati</taxon>
        <taxon>Methanobacteriota</taxon>
        <taxon>Stenosarchaea group</taxon>
        <taxon>Halobacteria</taxon>
        <taxon>Halobacteriales</taxon>
        <taxon>Natrialbaceae</taxon>
        <taxon>Haloterrigena</taxon>
    </lineage>
</organism>
<dbReference type="AlphaFoldDB" id="A0A8J8GP22"/>
<dbReference type="OrthoDB" id="114121at2157"/>
<dbReference type="SUPFAM" id="SSF51182">
    <property type="entry name" value="RmlC-like cupins"/>
    <property type="match status" value="1"/>
</dbReference>
<dbReference type="Gene3D" id="2.60.120.10">
    <property type="entry name" value="Jelly Rolls"/>
    <property type="match status" value="1"/>
</dbReference>
<keyword evidence="5" id="KW-1185">Reference proteome</keyword>
<dbReference type="Pfam" id="PF07883">
    <property type="entry name" value="Cupin_2"/>
    <property type="match status" value="1"/>
</dbReference>
<accession>A0A8J8GP22</accession>
<proteinExistence type="predicted"/>
<dbReference type="Proteomes" id="UP000728647">
    <property type="component" value="Unassembled WGS sequence"/>
</dbReference>
<dbReference type="InterPro" id="IPR013096">
    <property type="entry name" value="Cupin_2"/>
</dbReference>
<dbReference type="EMBL" id="JABURA010000001">
    <property type="protein sequence ID" value="NUB93316.1"/>
    <property type="molecule type" value="Genomic_DNA"/>
</dbReference>
<comment type="caution">
    <text evidence="2">The sequence shown here is derived from an EMBL/GenBank/DDBJ whole genome shotgun (WGS) entry which is preliminary data.</text>
</comment>
<evidence type="ECO:0000313" key="5">
    <source>
        <dbReference type="Proteomes" id="UP001016761"/>
    </source>
</evidence>
<gene>
    <name evidence="2" type="ORF">HT576_20145</name>
    <name evidence="3" type="ORF">HTZ84_00360</name>
</gene>